<evidence type="ECO:0000313" key="1">
    <source>
        <dbReference type="EMBL" id="AGS54161.1"/>
    </source>
</evidence>
<dbReference type="AlphaFoldDB" id="A0A806KPF4"/>
<reference evidence="1" key="1">
    <citation type="submission" date="2012-03" db="EMBL/GenBank/DDBJ databases">
        <title>Functional metagenomics reveals considerable lignocellulase gene clusters in the gut microbiome of a wood-feeding higher termite.</title>
        <authorList>
            <person name="Liu N."/>
        </authorList>
    </citation>
    <scope>NUCLEOTIDE SEQUENCE</scope>
</reference>
<dbReference type="Gene3D" id="2.40.160.100">
    <property type="match status" value="1"/>
</dbReference>
<organism evidence="1">
    <name type="scientific">uncultured bacterium contig00051</name>
    <dbReference type="NCBI Taxonomy" id="1181535"/>
    <lineage>
        <taxon>Bacteria</taxon>
        <taxon>environmental samples</taxon>
    </lineage>
</organism>
<name>A0A806KPF4_9BACT</name>
<proteinExistence type="predicted"/>
<protein>
    <submittedName>
        <fullName evidence="1">Uncharacterized protein</fullName>
    </submittedName>
</protein>
<dbReference type="EMBL" id="JQ844278">
    <property type="protein sequence ID" value="AGS54161.1"/>
    <property type="molecule type" value="Genomic_DNA"/>
</dbReference>
<dbReference type="InterPro" id="IPR053728">
    <property type="entry name" value="Alginate_Permeability_Chnl"/>
</dbReference>
<sequence>MKEPSLQRLTHRNSIFLFILMFAAPFSLPAVDFDFGLLANQNAVLENNTSEDAAFEYHASVVPRLLLPFGGANSFYVSAGVNLGYSGNGYFVPELLRTELAMRFGAWGLKAGRISYSHPVNFLADGLFDGVHVSNSSAMGRFGLGALYTGLIYKKTLNIQMTAADRERNSAPFAYDNFAGTYSAPKRFLALLDWEHPSIGEFLWLRASLTGQFDLNENSQPQGGEKLHSQYLSLKGSFHAGQFLFEIGGIFGTAQTVTADDGGSFNIALAGELGVNWTLPSNFHSRLLFTLRYASGKQNDTLGAFAPITAKYYGEIFEVQLTGITVFGMDYAARLTSKLGASLAALYFVRNDLVTANNYPITAVNNEGYFLGGEFFGRVIWSPFSDLQCVIGAGAFIPAMGDVWQDQKALLKMELSLIFAVF</sequence>
<accession>A0A806KPF4</accession>